<evidence type="ECO:0000256" key="2">
    <source>
        <dbReference type="ARBA" id="ARBA00009347"/>
    </source>
</evidence>
<evidence type="ECO:0000256" key="6">
    <source>
        <dbReference type="RuleBase" id="RU362125"/>
    </source>
</evidence>
<dbReference type="InterPro" id="IPR046373">
    <property type="entry name" value="Acyl-CoA_Oxase/DH_mid-dom_sf"/>
</dbReference>
<keyword evidence="12" id="KW-1185">Reference proteome</keyword>
<dbReference type="PANTHER" id="PTHR43884">
    <property type="entry name" value="ACYL-COA DEHYDROGENASE"/>
    <property type="match status" value="1"/>
</dbReference>
<protein>
    <submittedName>
        <fullName evidence="10">Acyl-CoA dehydrogenase</fullName>
    </submittedName>
</protein>
<keyword evidence="4 6" id="KW-0274">FAD</keyword>
<evidence type="ECO:0000313" key="10">
    <source>
        <dbReference type="EMBL" id="GEN09163.1"/>
    </source>
</evidence>
<comment type="caution">
    <text evidence="10">The sequence shown here is derived from an EMBL/GenBank/DDBJ whole genome shotgun (WGS) entry which is preliminary data.</text>
</comment>
<dbReference type="Gene3D" id="1.10.540.10">
    <property type="entry name" value="Acyl-CoA dehydrogenase/oxidase, N-terminal domain"/>
    <property type="match status" value="1"/>
</dbReference>
<dbReference type="STRING" id="1334629.MFUL124B02_27360"/>
<dbReference type="InterPro" id="IPR013786">
    <property type="entry name" value="AcylCoA_DH/ox_N"/>
</dbReference>
<feature type="domain" description="Acyl-CoA oxidase/dehydrogenase middle" evidence="8">
    <location>
        <begin position="122"/>
        <end position="217"/>
    </location>
</feature>
<evidence type="ECO:0000259" key="8">
    <source>
        <dbReference type="Pfam" id="PF02770"/>
    </source>
</evidence>
<organism evidence="10 13">
    <name type="scientific">Myxococcus fulvus</name>
    <dbReference type="NCBI Taxonomy" id="33"/>
    <lineage>
        <taxon>Bacteria</taxon>
        <taxon>Pseudomonadati</taxon>
        <taxon>Myxococcota</taxon>
        <taxon>Myxococcia</taxon>
        <taxon>Myxococcales</taxon>
        <taxon>Cystobacterineae</taxon>
        <taxon>Myxococcaceae</taxon>
        <taxon>Myxococcus</taxon>
    </lineage>
</organism>
<dbReference type="Gene3D" id="1.20.140.10">
    <property type="entry name" value="Butyryl-CoA Dehydrogenase, subunit A, domain 3"/>
    <property type="match status" value="1"/>
</dbReference>
<dbReference type="PANTHER" id="PTHR43884:SF20">
    <property type="entry name" value="ACYL-COA DEHYDROGENASE FADE28"/>
    <property type="match status" value="1"/>
</dbReference>
<dbReference type="InterPro" id="IPR006091">
    <property type="entry name" value="Acyl-CoA_Oxase/DH_mid-dom"/>
</dbReference>
<proteinExistence type="inferred from homology"/>
<reference evidence="10 13" key="2">
    <citation type="submission" date="2019-07" db="EMBL/GenBank/DDBJ databases">
        <title>Whole genome shotgun sequence of Myxococcus fulvus NBRC 100333.</title>
        <authorList>
            <person name="Hosoyama A."/>
            <person name="Uohara A."/>
            <person name="Ohji S."/>
            <person name="Ichikawa N."/>
        </authorList>
    </citation>
    <scope>NUCLEOTIDE SEQUENCE [LARGE SCALE GENOMIC DNA]</scope>
    <source>
        <strain evidence="10 13">NBRC 100333</strain>
    </source>
</reference>
<dbReference type="InterPro" id="IPR009075">
    <property type="entry name" value="AcylCo_DH/oxidase_C"/>
</dbReference>
<comment type="cofactor">
    <cofactor evidence="1 6">
        <name>FAD</name>
        <dbReference type="ChEBI" id="CHEBI:57692"/>
    </cofactor>
</comment>
<reference evidence="11 12" key="1">
    <citation type="submission" date="2016-10" db="EMBL/GenBank/DDBJ databases">
        <authorList>
            <person name="Varghese N."/>
            <person name="Submissions S."/>
        </authorList>
    </citation>
    <scope>NUCLEOTIDE SEQUENCE [LARGE SCALE GENOMIC DNA]</scope>
    <source>
        <strain evidence="11 12">DSM 16525</strain>
    </source>
</reference>
<evidence type="ECO:0000256" key="3">
    <source>
        <dbReference type="ARBA" id="ARBA00022630"/>
    </source>
</evidence>
<gene>
    <name evidence="10" type="ORF">MFU01_42000</name>
    <name evidence="11" type="ORF">SAMN05443572_105417</name>
</gene>
<evidence type="ECO:0000259" key="9">
    <source>
        <dbReference type="Pfam" id="PF02771"/>
    </source>
</evidence>
<evidence type="ECO:0000313" key="13">
    <source>
        <dbReference type="Proteomes" id="UP000321514"/>
    </source>
</evidence>
<dbReference type="EMBL" id="BJXR01000031">
    <property type="protein sequence ID" value="GEN09163.1"/>
    <property type="molecule type" value="Genomic_DNA"/>
</dbReference>
<dbReference type="Proteomes" id="UP000321514">
    <property type="component" value="Unassembled WGS sequence"/>
</dbReference>
<dbReference type="InterPro" id="IPR037069">
    <property type="entry name" value="AcylCoA_DH/ox_N_sf"/>
</dbReference>
<dbReference type="FunFam" id="1.20.140.10:FF:000001">
    <property type="entry name" value="Acyl-CoA dehydrogenase"/>
    <property type="match status" value="1"/>
</dbReference>
<dbReference type="Pfam" id="PF00441">
    <property type="entry name" value="Acyl-CoA_dh_1"/>
    <property type="match status" value="1"/>
</dbReference>
<dbReference type="SUPFAM" id="SSF56645">
    <property type="entry name" value="Acyl-CoA dehydrogenase NM domain-like"/>
    <property type="match status" value="1"/>
</dbReference>
<dbReference type="Pfam" id="PF02770">
    <property type="entry name" value="Acyl-CoA_dh_M"/>
    <property type="match status" value="1"/>
</dbReference>
<evidence type="ECO:0000256" key="5">
    <source>
        <dbReference type="ARBA" id="ARBA00023002"/>
    </source>
</evidence>
<dbReference type="RefSeq" id="WP_074955266.1">
    <property type="nucleotide sequence ID" value="NZ_BJXR01000031.1"/>
</dbReference>
<dbReference type="GO" id="GO:0003995">
    <property type="term" value="F:acyl-CoA dehydrogenase activity"/>
    <property type="evidence" value="ECO:0007669"/>
    <property type="project" value="TreeGrafter"/>
</dbReference>
<sequence>MHARTPEQASFAASIDAFCRARTGTRAQRDALTQHGVEAHNVELYAQMAELGWLGVGIDAEYGGSGGGMSEICLFAERTAYGLAPVGGYVTTAVAAGPYAKFGTPAQKQKVLTGITQGRVEAISISEPGAGSDAAAITCRAERASGGFVVNGQKTWCSNAHIADHLLLVARTRSAGQGSRHEGLTMFCVPANTPGVEIRGIPTLNGKEVNDVYFTDCFLPEDSVVGVVDQAWPQLMSGLNSERLILAATMLGRGRRAFDDAVAYVKDRKQFGKPVGSFQALKHRIADLALELECSELLLYRVAQMADEAPEKMLPREASMAKLKATETAKRVALEGVQMMGGYGYATEFDMESHLRATVISTVYGGTSEIQRDIIGKTFGL</sequence>
<evidence type="ECO:0000256" key="1">
    <source>
        <dbReference type="ARBA" id="ARBA00001974"/>
    </source>
</evidence>
<dbReference type="SUPFAM" id="SSF47203">
    <property type="entry name" value="Acyl-CoA dehydrogenase C-terminal domain-like"/>
    <property type="match status" value="1"/>
</dbReference>
<feature type="domain" description="Acyl-CoA dehydrogenase/oxidase C-terminal" evidence="7">
    <location>
        <begin position="232"/>
        <end position="378"/>
    </location>
</feature>
<accession>A0A511T6C7</accession>
<dbReference type="InterPro" id="IPR009100">
    <property type="entry name" value="AcylCoA_DH/oxidase_NM_dom_sf"/>
</dbReference>
<dbReference type="GO" id="GO:0050660">
    <property type="term" value="F:flavin adenine dinucleotide binding"/>
    <property type="evidence" value="ECO:0007669"/>
    <property type="project" value="InterPro"/>
</dbReference>
<keyword evidence="5 6" id="KW-0560">Oxidoreductase</keyword>
<dbReference type="Pfam" id="PF02771">
    <property type="entry name" value="Acyl-CoA_dh_N"/>
    <property type="match status" value="1"/>
</dbReference>
<dbReference type="Gene3D" id="2.40.110.10">
    <property type="entry name" value="Butyryl-CoA Dehydrogenase, subunit A, domain 2"/>
    <property type="match status" value="1"/>
</dbReference>
<evidence type="ECO:0000259" key="7">
    <source>
        <dbReference type="Pfam" id="PF00441"/>
    </source>
</evidence>
<dbReference type="Proteomes" id="UP000183760">
    <property type="component" value="Unassembled WGS sequence"/>
</dbReference>
<feature type="domain" description="Acyl-CoA dehydrogenase/oxidase N-terminal" evidence="9">
    <location>
        <begin position="5"/>
        <end position="118"/>
    </location>
</feature>
<dbReference type="OrthoDB" id="9775090at2"/>
<dbReference type="AlphaFoldDB" id="A0A511T6C7"/>
<evidence type="ECO:0000313" key="11">
    <source>
        <dbReference type="EMBL" id="SEU15986.1"/>
    </source>
</evidence>
<dbReference type="InterPro" id="IPR036250">
    <property type="entry name" value="AcylCo_DH-like_C"/>
</dbReference>
<name>A0A511T6C7_MYXFU</name>
<evidence type="ECO:0000313" key="12">
    <source>
        <dbReference type="Proteomes" id="UP000183760"/>
    </source>
</evidence>
<keyword evidence="3 6" id="KW-0285">Flavoprotein</keyword>
<comment type="similarity">
    <text evidence="2 6">Belongs to the acyl-CoA dehydrogenase family.</text>
</comment>
<dbReference type="CDD" id="cd00567">
    <property type="entry name" value="ACAD"/>
    <property type="match status" value="1"/>
</dbReference>
<evidence type="ECO:0000256" key="4">
    <source>
        <dbReference type="ARBA" id="ARBA00022827"/>
    </source>
</evidence>
<dbReference type="EMBL" id="FOIB01000005">
    <property type="protein sequence ID" value="SEU15986.1"/>
    <property type="molecule type" value="Genomic_DNA"/>
</dbReference>